<dbReference type="EMBL" id="LCYC01000048">
    <property type="protein sequence ID" value="KWV73577.1"/>
    <property type="molecule type" value="Genomic_DNA"/>
</dbReference>
<dbReference type="Proteomes" id="UP000063434">
    <property type="component" value="Unassembled WGS sequence"/>
</dbReference>
<dbReference type="AlphaFoldDB" id="A0A109KQQ1"/>
<reference evidence="1 2" key="1">
    <citation type="submission" date="2015-05" db="EMBL/GenBank/DDBJ databases">
        <title>A genomic and transcriptomic approach to investigate the blue pigment phenotype in Pseudomonas fluorescens.</title>
        <authorList>
            <person name="Andreani N.A."/>
            <person name="Cardazzo B."/>
        </authorList>
    </citation>
    <scope>NUCLEOTIDE SEQUENCE [LARGE SCALE GENOMIC DNA]</scope>
    <source>
        <strain evidence="1 2">Ps_40</strain>
    </source>
</reference>
<name>A0A109KQQ1_PSEFL</name>
<comment type="caution">
    <text evidence="1">The sequence shown here is derived from an EMBL/GenBank/DDBJ whole genome shotgun (WGS) entry which is preliminary data.</text>
</comment>
<evidence type="ECO:0000313" key="2">
    <source>
        <dbReference type="Proteomes" id="UP000063434"/>
    </source>
</evidence>
<dbReference type="PATRIC" id="fig|294.195.peg.3950"/>
<proteinExistence type="predicted"/>
<gene>
    <name evidence="1" type="ORF">PFL603g_03688</name>
</gene>
<protein>
    <submittedName>
        <fullName evidence="1">Uncharacterized protein</fullName>
    </submittedName>
</protein>
<accession>A0A109KQQ1</accession>
<organism evidence="1 2">
    <name type="scientific">Pseudomonas fluorescens</name>
    <dbReference type="NCBI Taxonomy" id="294"/>
    <lineage>
        <taxon>Bacteria</taxon>
        <taxon>Pseudomonadati</taxon>
        <taxon>Pseudomonadota</taxon>
        <taxon>Gammaproteobacteria</taxon>
        <taxon>Pseudomonadales</taxon>
        <taxon>Pseudomonadaceae</taxon>
        <taxon>Pseudomonas</taxon>
    </lineage>
</organism>
<sequence length="62" mass="6865">MLFSDFFQSLNASLIHIETPLFLSRNTCIQTGAVADDMGVNATSVLKPLTECHFFVKSVMNL</sequence>
<evidence type="ECO:0000313" key="1">
    <source>
        <dbReference type="EMBL" id="KWV73577.1"/>
    </source>
</evidence>